<dbReference type="PANTHER" id="PTHR33147">
    <property type="entry name" value="DEFENSIN-LIKE PROTEIN 1"/>
    <property type="match status" value="1"/>
</dbReference>
<name>A0A072TKV9_MEDTR</name>
<dbReference type="InterPro" id="IPR036574">
    <property type="entry name" value="Scorpion_toxin-like_sf"/>
</dbReference>
<dbReference type="InterPro" id="IPR003614">
    <property type="entry name" value="Knottins"/>
</dbReference>
<evidence type="ECO:0000313" key="8">
    <source>
        <dbReference type="EMBL" id="KEH18154.1"/>
    </source>
</evidence>
<keyword evidence="5" id="KW-0472">Membrane</keyword>
<dbReference type="Gene3D" id="3.30.30.10">
    <property type="entry name" value="Knottin, scorpion toxin-like"/>
    <property type="match status" value="2"/>
</dbReference>
<feature type="domain" description="Knottins-like" evidence="7">
    <location>
        <begin position="31"/>
        <end position="79"/>
    </location>
</feature>
<feature type="chain" id="PRO_5014498765" evidence="6">
    <location>
        <begin position="30"/>
        <end position="208"/>
    </location>
</feature>
<keyword evidence="3 6" id="KW-0732">Signal</keyword>
<dbReference type="InterPro" id="IPR008176">
    <property type="entry name" value="Defensin_plant"/>
</dbReference>
<keyword evidence="5" id="KW-0812">Transmembrane</keyword>
<reference evidence="8 10" key="1">
    <citation type="journal article" date="2011" name="Nature">
        <title>The Medicago genome provides insight into the evolution of rhizobial symbioses.</title>
        <authorList>
            <person name="Young N.D."/>
            <person name="Debelle F."/>
            <person name="Oldroyd G.E."/>
            <person name="Geurts R."/>
            <person name="Cannon S.B."/>
            <person name="Udvardi M.K."/>
            <person name="Benedito V.A."/>
            <person name="Mayer K.F."/>
            <person name="Gouzy J."/>
            <person name="Schoof H."/>
            <person name="Van de Peer Y."/>
            <person name="Proost S."/>
            <person name="Cook D.R."/>
            <person name="Meyers B.C."/>
            <person name="Spannagl M."/>
            <person name="Cheung F."/>
            <person name="De Mita S."/>
            <person name="Krishnakumar V."/>
            <person name="Gundlach H."/>
            <person name="Zhou S."/>
            <person name="Mudge J."/>
            <person name="Bharti A.K."/>
            <person name="Murray J.D."/>
            <person name="Naoumkina M.A."/>
            <person name="Rosen B."/>
            <person name="Silverstein K.A."/>
            <person name="Tang H."/>
            <person name="Rombauts S."/>
            <person name="Zhao P.X."/>
            <person name="Zhou P."/>
            <person name="Barbe V."/>
            <person name="Bardou P."/>
            <person name="Bechner M."/>
            <person name="Bellec A."/>
            <person name="Berger A."/>
            <person name="Berges H."/>
            <person name="Bidwell S."/>
            <person name="Bisseling T."/>
            <person name="Choisne N."/>
            <person name="Couloux A."/>
            <person name="Denny R."/>
            <person name="Deshpande S."/>
            <person name="Dai X."/>
            <person name="Doyle J.J."/>
            <person name="Dudez A.M."/>
            <person name="Farmer A.D."/>
            <person name="Fouteau S."/>
            <person name="Franken C."/>
            <person name="Gibelin C."/>
            <person name="Gish J."/>
            <person name="Goldstein S."/>
            <person name="Gonzalez A.J."/>
            <person name="Green P.J."/>
            <person name="Hallab A."/>
            <person name="Hartog M."/>
            <person name="Hua A."/>
            <person name="Humphray S.J."/>
            <person name="Jeong D.H."/>
            <person name="Jing Y."/>
            <person name="Jocker A."/>
            <person name="Kenton S.M."/>
            <person name="Kim D.J."/>
            <person name="Klee K."/>
            <person name="Lai H."/>
            <person name="Lang C."/>
            <person name="Lin S."/>
            <person name="Macmil S.L."/>
            <person name="Magdelenat G."/>
            <person name="Matthews L."/>
            <person name="McCorrison J."/>
            <person name="Monaghan E.L."/>
            <person name="Mun J.H."/>
            <person name="Najar F.Z."/>
            <person name="Nicholson C."/>
            <person name="Noirot C."/>
            <person name="O'Bleness M."/>
            <person name="Paule C.R."/>
            <person name="Poulain J."/>
            <person name="Prion F."/>
            <person name="Qin B."/>
            <person name="Qu C."/>
            <person name="Retzel E.F."/>
            <person name="Riddle C."/>
            <person name="Sallet E."/>
            <person name="Samain S."/>
            <person name="Samson N."/>
            <person name="Sanders I."/>
            <person name="Saurat O."/>
            <person name="Scarpelli C."/>
            <person name="Schiex T."/>
            <person name="Segurens B."/>
            <person name="Severin A.J."/>
            <person name="Sherrier D.J."/>
            <person name="Shi R."/>
            <person name="Sims S."/>
            <person name="Singer S.R."/>
            <person name="Sinharoy S."/>
            <person name="Sterck L."/>
            <person name="Viollet A."/>
            <person name="Wang B.B."/>
            <person name="Wang K."/>
            <person name="Wang M."/>
            <person name="Wang X."/>
            <person name="Warfsmann J."/>
            <person name="Weissenbach J."/>
            <person name="White D.D."/>
            <person name="White J.D."/>
            <person name="Wiley G.B."/>
            <person name="Wincker P."/>
            <person name="Xing Y."/>
            <person name="Yang L."/>
            <person name="Yao Z."/>
            <person name="Ying F."/>
            <person name="Zhai J."/>
            <person name="Zhou L."/>
            <person name="Zuber A."/>
            <person name="Denarie J."/>
            <person name="Dixon R.A."/>
            <person name="May G.D."/>
            <person name="Schwartz D.C."/>
            <person name="Rogers J."/>
            <person name="Quetier F."/>
            <person name="Town C.D."/>
            <person name="Roe B.A."/>
        </authorList>
    </citation>
    <scope>NUCLEOTIDE SEQUENCE [LARGE SCALE GENOMIC DNA]</scope>
    <source>
        <strain evidence="8">A17</strain>
        <strain evidence="9 10">cv. Jemalong A17</strain>
    </source>
</reference>
<evidence type="ECO:0000256" key="6">
    <source>
        <dbReference type="SAM" id="SignalP"/>
    </source>
</evidence>
<keyword evidence="4" id="KW-1015">Disulfide bond</keyword>
<dbReference type="HOGENOM" id="CLU_1534812_0_0_1"/>
<dbReference type="EMBL" id="CM001224">
    <property type="protein sequence ID" value="KEH18154.1"/>
    <property type="molecule type" value="Genomic_DNA"/>
</dbReference>
<dbReference type="SMART" id="SM00505">
    <property type="entry name" value="Knot1"/>
    <property type="match status" value="2"/>
</dbReference>
<organism evidence="8 10">
    <name type="scientific">Medicago truncatula</name>
    <name type="common">Barrel medic</name>
    <name type="synonym">Medicago tribuloides</name>
    <dbReference type="NCBI Taxonomy" id="3880"/>
    <lineage>
        <taxon>Eukaryota</taxon>
        <taxon>Viridiplantae</taxon>
        <taxon>Streptophyta</taxon>
        <taxon>Embryophyta</taxon>
        <taxon>Tracheophyta</taxon>
        <taxon>Spermatophyta</taxon>
        <taxon>Magnoliopsida</taxon>
        <taxon>eudicotyledons</taxon>
        <taxon>Gunneridae</taxon>
        <taxon>Pentapetalae</taxon>
        <taxon>rosids</taxon>
        <taxon>fabids</taxon>
        <taxon>Fabales</taxon>
        <taxon>Fabaceae</taxon>
        <taxon>Papilionoideae</taxon>
        <taxon>50 kb inversion clade</taxon>
        <taxon>NPAAA clade</taxon>
        <taxon>Hologalegina</taxon>
        <taxon>IRL clade</taxon>
        <taxon>Trifolieae</taxon>
        <taxon>Medicago</taxon>
    </lineage>
</organism>
<gene>
    <name evidence="9" type="primary">25500300</name>
    <name evidence="8" type="ordered locus">MTR_8g012775</name>
</gene>
<keyword evidence="2" id="KW-0295">Fungicide</keyword>
<dbReference type="SMR" id="A0A072TKV9"/>
<dbReference type="AlphaFoldDB" id="A0A072TKV9"/>
<evidence type="ECO:0000256" key="1">
    <source>
        <dbReference type="ARBA" id="ARBA00022529"/>
    </source>
</evidence>
<feature type="transmembrane region" description="Helical" evidence="5">
    <location>
        <begin position="137"/>
        <end position="156"/>
    </location>
</feature>
<dbReference type="Proteomes" id="UP000002051">
    <property type="component" value="Chromosome 8"/>
</dbReference>
<accession>A0A072TKV9</accession>
<reference evidence="8 10" key="2">
    <citation type="journal article" date="2014" name="BMC Genomics">
        <title>An improved genome release (version Mt4.0) for the model legume Medicago truncatula.</title>
        <authorList>
            <person name="Tang H."/>
            <person name="Krishnakumar V."/>
            <person name="Bidwell S."/>
            <person name="Rosen B."/>
            <person name="Chan A."/>
            <person name="Zhou S."/>
            <person name="Gentzbittel L."/>
            <person name="Childs K.L."/>
            <person name="Yandell M."/>
            <person name="Gundlach H."/>
            <person name="Mayer K.F."/>
            <person name="Schwartz D.C."/>
            <person name="Town C.D."/>
        </authorList>
    </citation>
    <scope>GENOME REANNOTATION</scope>
    <source>
        <strain evidence="8">A17</strain>
        <strain evidence="9 10">cv. Jemalong A17</strain>
    </source>
</reference>
<feature type="domain" description="Knottins-like" evidence="7">
    <location>
        <begin position="160"/>
        <end position="208"/>
    </location>
</feature>
<dbReference type="PANTHER" id="PTHR33147:SF46">
    <property type="entry name" value="DEFENSIN-LIKE PROTEIN 19"/>
    <property type="match status" value="1"/>
</dbReference>
<evidence type="ECO:0000313" key="10">
    <source>
        <dbReference type="Proteomes" id="UP000002051"/>
    </source>
</evidence>
<keyword evidence="5" id="KW-1133">Transmembrane helix</keyword>
<evidence type="ECO:0000256" key="5">
    <source>
        <dbReference type="SAM" id="Phobius"/>
    </source>
</evidence>
<dbReference type="GO" id="GO:0006952">
    <property type="term" value="P:defense response"/>
    <property type="evidence" value="ECO:0000318"/>
    <property type="project" value="GO_Central"/>
</dbReference>
<dbReference type="PROSITE" id="PS00940">
    <property type="entry name" value="GAMMA_THIONIN"/>
    <property type="match status" value="2"/>
</dbReference>
<evidence type="ECO:0000256" key="4">
    <source>
        <dbReference type="ARBA" id="ARBA00023157"/>
    </source>
</evidence>
<evidence type="ECO:0000256" key="3">
    <source>
        <dbReference type="ARBA" id="ARBA00022729"/>
    </source>
</evidence>
<dbReference type="EnsemblPlants" id="KEH18154">
    <property type="protein sequence ID" value="KEH18154"/>
    <property type="gene ID" value="MTR_8g012775"/>
</dbReference>
<reference evidence="9" key="3">
    <citation type="submission" date="2015-04" db="UniProtKB">
        <authorList>
            <consortium name="EnsemblPlants"/>
        </authorList>
    </citation>
    <scope>IDENTIFICATION</scope>
    <source>
        <strain evidence="9">cv. Jemalong A17</strain>
    </source>
</reference>
<dbReference type="GO" id="GO:0050832">
    <property type="term" value="P:defense response to fungus"/>
    <property type="evidence" value="ECO:0007669"/>
    <property type="project" value="UniProtKB-KW"/>
</dbReference>
<evidence type="ECO:0000256" key="2">
    <source>
        <dbReference type="ARBA" id="ARBA00022577"/>
    </source>
</evidence>
<proteinExistence type="predicted"/>
<evidence type="ECO:0000313" key="9">
    <source>
        <dbReference type="EnsemblPlants" id="KEH18154"/>
    </source>
</evidence>
<evidence type="ECO:0000259" key="7">
    <source>
        <dbReference type="SMART" id="SM00505"/>
    </source>
</evidence>
<sequence>MTSSASKFYTIFIFVCLAFLFISTSEVEAKLCQKRSTTWSGPCLNTGNCKRQCINVEHATFGACHRQGFGFACFCYKKCAPKSILLTLFFKTIIKMPKLKYNNINVTINHYDRCISPPDICGTNNQTIYINNCSFSNPYFCVFNFSYFFFFLYVEVEPKLCERRSKTWSGPCLISGNCKRQCINVEHATSGACHRQGIGFACFCKKKC</sequence>
<keyword evidence="1" id="KW-0929">Antimicrobial</keyword>
<protein>
    <submittedName>
        <fullName evidence="8">Defensin-like protein</fullName>
    </submittedName>
</protein>
<dbReference type="SUPFAM" id="SSF57095">
    <property type="entry name" value="Scorpion toxin-like"/>
    <property type="match status" value="2"/>
</dbReference>
<dbReference type="GO" id="GO:0031640">
    <property type="term" value="P:killing of cells of another organism"/>
    <property type="evidence" value="ECO:0007669"/>
    <property type="project" value="UniProtKB-KW"/>
</dbReference>
<keyword evidence="10" id="KW-1185">Reference proteome</keyword>
<dbReference type="OrthoDB" id="1378200at2759"/>
<feature type="signal peptide" evidence="6">
    <location>
        <begin position="1"/>
        <end position="29"/>
    </location>
</feature>
<dbReference type="Pfam" id="PF00304">
    <property type="entry name" value="Gamma-thionin"/>
    <property type="match status" value="2"/>
</dbReference>
<dbReference type="ExpressionAtlas" id="A0A072TKV9">
    <property type="expression patterns" value="differential"/>
</dbReference>